<dbReference type="GO" id="GO:0003697">
    <property type="term" value="F:single-stranded DNA binding"/>
    <property type="evidence" value="ECO:0007669"/>
    <property type="project" value="InterPro"/>
</dbReference>
<evidence type="ECO:0000313" key="9">
    <source>
        <dbReference type="Proteomes" id="UP000693970"/>
    </source>
</evidence>
<evidence type="ECO:0000256" key="1">
    <source>
        <dbReference type="ARBA" id="ARBA00022723"/>
    </source>
</evidence>
<keyword evidence="1" id="KW-0479">Metal-binding</keyword>
<organism evidence="8 9">
    <name type="scientific">Nitzschia inconspicua</name>
    <dbReference type="NCBI Taxonomy" id="303405"/>
    <lineage>
        <taxon>Eukaryota</taxon>
        <taxon>Sar</taxon>
        <taxon>Stramenopiles</taxon>
        <taxon>Ochrophyta</taxon>
        <taxon>Bacillariophyta</taxon>
        <taxon>Bacillariophyceae</taxon>
        <taxon>Bacillariophycidae</taxon>
        <taxon>Bacillariales</taxon>
        <taxon>Bacillariaceae</taxon>
        <taxon>Nitzschia</taxon>
    </lineage>
</organism>
<dbReference type="OrthoDB" id="206574at2759"/>
<feature type="compositionally biased region" description="Polar residues" evidence="5">
    <location>
        <begin position="483"/>
        <end position="496"/>
    </location>
</feature>
<dbReference type="PROSITE" id="PS50089">
    <property type="entry name" value="ZF_RING_2"/>
    <property type="match status" value="2"/>
</dbReference>
<evidence type="ECO:0000313" key="8">
    <source>
        <dbReference type="EMBL" id="KAG7374454.1"/>
    </source>
</evidence>
<protein>
    <submittedName>
        <fullName evidence="8">Zinc finger C3HC4 type domain containing protein</fullName>
    </submittedName>
</protein>
<dbReference type="InterPro" id="IPR001841">
    <property type="entry name" value="Znf_RING"/>
</dbReference>
<dbReference type="SMART" id="SM00184">
    <property type="entry name" value="RING"/>
    <property type="match status" value="2"/>
</dbReference>
<evidence type="ECO:0000256" key="3">
    <source>
        <dbReference type="ARBA" id="ARBA00022833"/>
    </source>
</evidence>
<dbReference type="InterPro" id="IPR027370">
    <property type="entry name" value="Znf-RING_euk"/>
</dbReference>
<reference evidence="8" key="1">
    <citation type="journal article" date="2021" name="Sci. Rep.">
        <title>Diploid genomic architecture of Nitzschia inconspicua, an elite biomass production diatom.</title>
        <authorList>
            <person name="Oliver A."/>
            <person name="Podell S."/>
            <person name="Pinowska A."/>
            <person name="Traller J.C."/>
            <person name="Smith S.R."/>
            <person name="McClure R."/>
            <person name="Beliaev A."/>
            <person name="Bohutskyi P."/>
            <person name="Hill E.A."/>
            <person name="Rabines A."/>
            <person name="Zheng H."/>
            <person name="Allen L.Z."/>
            <person name="Kuo A."/>
            <person name="Grigoriev I.V."/>
            <person name="Allen A.E."/>
            <person name="Hazlebeck D."/>
            <person name="Allen E.E."/>
        </authorList>
    </citation>
    <scope>NUCLEOTIDE SEQUENCE</scope>
    <source>
        <strain evidence="8">Hildebrandi</strain>
    </source>
</reference>
<gene>
    <name evidence="8" type="ORF">IV203_013549</name>
</gene>
<keyword evidence="2 4" id="KW-0863">Zinc-finger</keyword>
<dbReference type="InterPro" id="IPR017907">
    <property type="entry name" value="Znf_RING_CS"/>
</dbReference>
<feature type="compositionally biased region" description="Polar residues" evidence="5">
    <location>
        <begin position="409"/>
        <end position="436"/>
    </location>
</feature>
<dbReference type="GO" id="GO:0008270">
    <property type="term" value="F:zinc ion binding"/>
    <property type="evidence" value="ECO:0007669"/>
    <property type="project" value="UniProtKB-KW"/>
</dbReference>
<dbReference type="Pfam" id="PF13923">
    <property type="entry name" value="zf-C3HC4_2"/>
    <property type="match status" value="1"/>
</dbReference>
<evidence type="ECO:0000259" key="6">
    <source>
        <dbReference type="PROSITE" id="PS50089"/>
    </source>
</evidence>
<dbReference type="GO" id="GO:0006513">
    <property type="term" value="P:protein monoubiquitination"/>
    <property type="evidence" value="ECO:0007669"/>
    <property type="project" value="InterPro"/>
</dbReference>
<dbReference type="PANTHER" id="PTHR14134:SF2">
    <property type="entry name" value="E3 UBIQUITIN-PROTEIN LIGASE RAD18"/>
    <property type="match status" value="1"/>
</dbReference>
<dbReference type="PANTHER" id="PTHR14134">
    <property type="entry name" value="E3 UBIQUITIN-PROTEIN LIGASE RAD18"/>
    <property type="match status" value="1"/>
</dbReference>
<keyword evidence="9" id="KW-1185">Reference proteome</keyword>
<feature type="domain" description="RING-type" evidence="6">
    <location>
        <begin position="135"/>
        <end position="182"/>
    </location>
</feature>
<evidence type="ECO:0000259" key="7">
    <source>
        <dbReference type="PROSITE" id="PS50800"/>
    </source>
</evidence>
<sequence>MDGSNAMDYEAIQKHLSLLESDVLRCKVCGGQLSNAACLSGCGHSFCNNCLTGRRSCPECQVPIIDQEKDVICNRVLNEAVRNFQHLSKVVNEKNNSEWTLCEFIPSSSTWCEEDMFAEYNMPKAFSGMFQSLSCQYCGDLFSIAVCIKVCGHSFCSLCIRRVLQNNNTGVHRQKNMCITCRTEMGQNSERQLVANRAIQHAVLHFKNAVRSFHGVEIPSEGSGSSARQSGTRSHGEELIRSRFPPRNFDRMKLREMRELCGQYGLSTDGNEQTVRNRIKYFSIMWNSETQSIAPRTPSELLHDMGRIEIAQRTEQIQTLASGSGQDSDYLRRMNAALNHQKGAAGSQVTSGNQRFDARLRAGFVQLKQQAMARMKQQITKNSDQVFSTPSKNQKYPCNRAPEFGDGTGTTKASINRTSSPKGALTQQSTGMSDQSVVTTTEVLSLSESATNDKQTFETIKDDNSVVVLTNEGGMQAIPRPSSFDTTNKENSSTSSPLFSEVSVACTSKYQSSYQGTKDDQCAHRCETLSNGGLTLTTPSAKKRPSPASRNSSSSKAASGARKQRCIPWECTFCTFINDGKTLGFCTVCQYARHPAT</sequence>
<dbReference type="PROSITE" id="PS00518">
    <property type="entry name" value="ZF_RING_1"/>
    <property type="match status" value="2"/>
</dbReference>
<accession>A0A9K3M5U0</accession>
<keyword evidence="3" id="KW-0862">Zinc</keyword>
<feature type="compositionally biased region" description="Polar residues" evidence="5">
    <location>
        <begin position="222"/>
        <end position="233"/>
    </location>
</feature>
<dbReference type="GO" id="GO:0005634">
    <property type="term" value="C:nucleus"/>
    <property type="evidence" value="ECO:0007669"/>
    <property type="project" value="TreeGrafter"/>
</dbReference>
<feature type="region of interest" description="Disordered" evidence="5">
    <location>
        <begin position="474"/>
        <end position="496"/>
    </location>
</feature>
<dbReference type="EMBL" id="JAGRRH010000001">
    <property type="protein sequence ID" value="KAG7374454.1"/>
    <property type="molecule type" value="Genomic_DNA"/>
</dbReference>
<feature type="region of interest" description="Disordered" evidence="5">
    <location>
        <begin position="534"/>
        <end position="557"/>
    </location>
</feature>
<evidence type="ECO:0000256" key="4">
    <source>
        <dbReference type="PROSITE-ProRule" id="PRU00175"/>
    </source>
</evidence>
<dbReference type="Pfam" id="PF13445">
    <property type="entry name" value="zf-RING_UBOX"/>
    <property type="match status" value="1"/>
</dbReference>
<comment type="caution">
    <text evidence="8">The sequence shown here is derived from an EMBL/GenBank/DDBJ whole genome shotgun (WGS) entry which is preliminary data.</text>
</comment>
<name>A0A9K3M5U0_9STRA</name>
<feature type="region of interest" description="Disordered" evidence="5">
    <location>
        <begin position="380"/>
        <end position="436"/>
    </location>
</feature>
<dbReference type="PROSITE" id="PS50800">
    <property type="entry name" value="SAP"/>
    <property type="match status" value="1"/>
</dbReference>
<dbReference type="GO" id="GO:0006301">
    <property type="term" value="P:DNA damage tolerance"/>
    <property type="evidence" value="ECO:0007669"/>
    <property type="project" value="InterPro"/>
</dbReference>
<dbReference type="GO" id="GO:0061630">
    <property type="term" value="F:ubiquitin protein ligase activity"/>
    <property type="evidence" value="ECO:0007669"/>
    <property type="project" value="InterPro"/>
</dbReference>
<dbReference type="AlphaFoldDB" id="A0A9K3M5U0"/>
<feature type="domain" description="SAP" evidence="7">
    <location>
        <begin position="249"/>
        <end position="283"/>
    </location>
</feature>
<proteinExistence type="predicted"/>
<feature type="compositionally biased region" description="Polar residues" evidence="5">
    <location>
        <begin position="380"/>
        <end position="396"/>
    </location>
</feature>
<dbReference type="GO" id="GO:0097505">
    <property type="term" value="C:Rad6-Rad18 complex"/>
    <property type="evidence" value="ECO:0007669"/>
    <property type="project" value="TreeGrafter"/>
</dbReference>
<feature type="compositionally biased region" description="Low complexity" evidence="5">
    <location>
        <begin position="546"/>
        <end position="557"/>
    </location>
</feature>
<dbReference type="Proteomes" id="UP000693970">
    <property type="component" value="Unassembled WGS sequence"/>
</dbReference>
<dbReference type="InterPro" id="IPR003034">
    <property type="entry name" value="SAP_dom"/>
</dbReference>
<evidence type="ECO:0000256" key="2">
    <source>
        <dbReference type="ARBA" id="ARBA00022771"/>
    </source>
</evidence>
<feature type="domain" description="RING-type" evidence="6">
    <location>
        <begin position="26"/>
        <end position="61"/>
    </location>
</feature>
<evidence type="ECO:0000256" key="5">
    <source>
        <dbReference type="SAM" id="MobiDB-lite"/>
    </source>
</evidence>
<reference evidence="8" key="2">
    <citation type="submission" date="2021-04" db="EMBL/GenBank/DDBJ databases">
        <authorList>
            <person name="Podell S."/>
        </authorList>
    </citation>
    <scope>NUCLEOTIDE SEQUENCE</scope>
    <source>
        <strain evidence="8">Hildebrandi</strain>
    </source>
</reference>
<dbReference type="InterPro" id="IPR039577">
    <property type="entry name" value="Rad18"/>
</dbReference>
<feature type="region of interest" description="Disordered" evidence="5">
    <location>
        <begin position="217"/>
        <end position="243"/>
    </location>
</feature>